<accession>A0A8B7UK54</accession>
<dbReference type="KEGG" id="ccan:109686836"/>
<evidence type="ECO:0000313" key="1">
    <source>
        <dbReference type="RefSeq" id="XP_020019953.1"/>
    </source>
</evidence>
<reference evidence="1" key="1">
    <citation type="submission" date="2025-08" db="UniProtKB">
        <authorList>
            <consortium name="RefSeq"/>
        </authorList>
    </citation>
    <scope>IDENTIFICATION</scope>
    <source>
        <tissue evidence="1">Leukocyte</tissue>
    </source>
</reference>
<protein>
    <submittedName>
        <fullName evidence="1">Rho guanine nucleotide exchange factor 3-like</fullName>
    </submittedName>
</protein>
<sequence length="101" mass="11466">MVAKDYPFYLTVKRANCSLEVSPGSGAAKDAEEPSNKRVKPLSRVTSLANLIPPVKTTPLKRFSQTLQVTRAQWACKCVERDILSYPDFWFQIDLNQCLFQ</sequence>
<dbReference type="RefSeq" id="XP_020019953.1">
    <property type="nucleotide sequence ID" value="XM_020164364.1"/>
</dbReference>
<organism evidence="1">
    <name type="scientific">Castor canadensis</name>
    <name type="common">American beaver</name>
    <dbReference type="NCBI Taxonomy" id="51338"/>
    <lineage>
        <taxon>Eukaryota</taxon>
        <taxon>Metazoa</taxon>
        <taxon>Chordata</taxon>
        <taxon>Craniata</taxon>
        <taxon>Vertebrata</taxon>
        <taxon>Euteleostomi</taxon>
        <taxon>Mammalia</taxon>
        <taxon>Eutheria</taxon>
        <taxon>Euarchontoglires</taxon>
        <taxon>Glires</taxon>
        <taxon>Rodentia</taxon>
        <taxon>Castorimorpha</taxon>
        <taxon>Castoridae</taxon>
        <taxon>Castor</taxon>
    </lineage>
</organism>
<gene>
    <name evidence="1" type="primary">LOC109686836</name>
</gene>
<name>A0A8B7UK54_CASCN</name>
<dbReference type="AlphaFoldDB" id="A0A8B7UK54"/>
<proteinExistence type="predicted"/>